<dbReference type="InterPro" id="IPR007842">
    <property type="entry name" value="HEPN_dom"/>
</dbReference>
<organism evidence="2 3">
    <name type="scientific">Clostridium cylindrosporum DSM 605</name>
    <dbReference type="NCBI Taxonomy" id="1121307"/>
    <lineage>
        <taxon>Bacteria</taxon>
        <taxon>Bacillati</taxon>
        <taxon>Bacillota</taxon>
        <taxon>Clostridia</taxon>
        <taxon>Eubacteriales</taxon>
        <taxon>Clostridiaceae</taxon>
        <taxon>Clostridium</taxon>
    </lineage>
</organism>
<dbReference type="PATRIC" id="fig|1121307.3.peg.2026"/>
<proteinExistence type="predicted"/>
<keyword evidence="3" id="KW-1185">Reference proteome</keyword>
<dbReference type="AlphaFoldDB" id="A0A0J8DFA0"/>
<dbReference type="Proteomes" id="UP000036756">
    <property type="component" value="Unassembled WGS sequence"/>
</dbReference>
<evidence type="ECO:0000313" key="2">
    <source>
        <dbReference type="EMBL" id="KMT22853.1"/>
    </source>
</evidence>
<feature type="domain" description="HEPN" evidence="1">
    <location>
        <begin position="15"/>
        <end position="122"/>
    </location>
</feature>
<reference evidence="2 3" key="1">
    <citation type="submission" date="2015-06" db="EMBL/GenBank/DDBJ databases">
        <title>Draft genome sequence of the purine-degrading Clostridium cylindrosporum HC-1 (DSM 605).</title>
        <authorList>
            <person name="Poehlein A."/>
            <person name="Schiel-Bengelsdorf B."/>
            <person name="Bengelsdorf F."/>
            <person name="Daniel R."/>
            <person name="Duerre P."/>
        </authorList>
    </citation>
    <scope>NUCLEOTIDE SEQUENCE [LARGE SCALE GENOMIC DNA]</scope>
    <source>
        <strain evidence="2 3">DSM 605</strain>
    </source>
</reference>
<accession>A0A0J8DFA0</accession>
<dbReference type="RefSeq" id="WP_082141672.1">
    <property type="nucleotide sequence ID" value="NZ_LFVU01000004.1"/>
</dbReference>
<dbReference type="Pfam" id="PF05168">
    <property type="entry name" value="HEPN"/>
    <property type="match status" value="1"/>
</dbReference>
<dbReference type="STRING" id="1121307.CLCY_5c00920"/>
<gene>
    <name evidence="2" type="ORF">CLCY_5c00920</name>
</gene>
<evidence type="ECO:0000313" key="3">
    <source>
        <dbReference type="Proteomes" id="UP000036756"/>
    </source>
</evidence>
<sequence length="134" mass="15364">MSFKLSEFRGVDWIYLSKKHIDSAIILLDNGGDMGIICFHIQQAIEKNLKGYVLVETGELMDGHSLISLVNIAADRNPKFIKFKGDCPFLSSFYIEDKYPSEDPLWVKKSDVEFALNVYNDMNIIIKEELKDII</sequence>
<comment type="caution">
    <text evidence="2">The sequence shown here is derived from an EMBL/GenBank/DDBJ whole genome shotgun (WGS) entry which is preliminary data.</text>
</comment>
<evidence type="ECO:0000259" key="1">
    <source>
        <dbReference type="PROSITE" id="PS50910"/>
    </source>
</evidence>
<dbReference type="Gene3D" id="1.20.120.330">
    <property type="entry name" value="Nucleotidyltransferases domain 2"/>
    <property type="match status" value="1"/>
</dbReference>
<dbReference type="PROSITE" id="PS50910">
    <property type="entry name" value="HEPN"/>
    <property type="match status" value="1"/>
</dbReference>
<dbReference type="SUPFAM" id="SSF81593">
    <property type="entry name" value="Nucleotidyltransferase substrate binding subunit/domain"/>
    <property type="match status" value="1"/>
</dbReference>
<protein>
    <submittedName>
        <fullName evidence="2">HEPN domain-cntaining protein</fullName>
    </submittedName>
</protein>
<name>A0A0J8DFA0_CLOCY</name>
<dbReference type="EMBL" id="LFVU01000004">
    <property type="protein sequence ID" value="KMT22853.1"/>
    <property type="molecule type" value="Genomic_DNA"/>
</dbReference>
<dbReference type="OrthoDB" id="9808176at2"/>